<dbReference type="SMART" id="SM00239">
    <property type="entry name" value="C2"/>
    <property type="match status" value="1"/>
</dbReference>
<sequence length="160" mass="18152">MVNVNEASGLTQVNGQCDPTAMVTVHYTHNKSDVQKSKVKKKSHSPVFNESFMFDRSLGDPIELVVSLHHDISGLNVFLGEVHIPLNNKETSSSWWYYLQPRKRLTANQIIQDLGTLRIRIQYTADHILQPHYYEDLCTQILNSPSVNPVTSSVVRSMTN</sequence>
<dbReference type="GO" id="GO:0006887">
    <property type="term" value="P:exocytosis"/>
    <property type="evidence" value="ECO:0007669"/>
    <property type="project" value="TreeGrafter"/>
</dbReference>
<dbReference type="STRING" id="121845.A0A3Q0IZU2"/>
<gene>
    <name evidence="3" type="primary">LOC103512473</name>
</gene>
<dbReference type="InterPro" id="IPR035892">
    <property type="entry name" value="C2_domain_sf"/>
</dbReference>
<dbReference type="GeneID" id="103512473"/>
<evidence type="ECO:0000259" key="1">
    <source>
        <dbReference type="PROSITE" id="PS50004"/>
    </source>
</evidence>
<reference evidence="3" key="1">
    <citation type="submission" date="2025-08" db="UniProtKB">
        <authorList>
            <consortium name="RefSeq"/>
        </authorList>
    </citation>
    <scope>IDENTIFICATION</scope>
</reference>
<dbReference type="GO" id="GO:0070382">
    <property type="term" value="C:exocytic vesicle"/>
    <property type="evidence" value="ECO:0007669"/>
    <property type="project" value="TreeGrafter"/>
</dbReference>
<evidence type="ECO:0000313" key="3">
    <source>
        <dbReference type="RefSeq" id="XP_026681729.1"/>
    </source>
</evidence>
<dbReference type="RefSeq" id="XP_026681729.1">
    <property type="nucleotide sequence ID" value="XM_026825928.1"/>
</dbReference>
<dbReference type="PANTHER" id="PTHR45716">
    <property type="entry name" value="BITESIZE, ISOFORM I"/>
    <property type="match status" value="1"/>
</dbReference>
<dbReference type="PROSITE" id="PS50004">
    <property type="entry name" value="C2"/>
    <property type="match status" value="1"/>
</dbReference>
<accession>A0A3Q0IZU2</accession>
<dbReference type="Proteomes" id="UP000079169">
    <property type="component" value="Unplaced"/>
</dbReference>
<dbReference type="InterPro" id="IPR000008">
    <property type="entry name" value="C2_dom"/>
</dbReference>
<feature type="domain" description="C2" evidence="1">
    <location>
        <begin position="1"/>
        <end position="99"/>
    </location>
</feature>
<dbReference type="PANTHER" id="PTHR45716:SF2">
    <property type="entry name" value="BITESIZE, ISOFORM I"/>
    <property type="match status" value="1"/>
</dbReference>
<dbReference type="PaxDb" id="121845-A0A3Q0IZU2"/>
<evidence type="ECO:0000313" key="2">
    <source>
        <dbReference type="Proteomes" id="UP000079169"/>
    </source>
</evidence>
<dbReference type="AlphaFoldDB" id="A0A3Q0IZU2"/>
<dbReference type="GO" id="GO:0042043">
    <property type="term" value="F:neurexin family protein binding"/>
    <property type="evidence" value="ECO:0007669"/>
    <property type="project" value="TreeGrafter"/>
</dbReference>
<proteinExistence type="predicted"/>
<dbReference type="KEGG" id="dci:103512473"/>
<dbReference type="Gene3D" id="2.60.40.150">
    <property type="entry name" value="C2 domain"/>
    <property type="match status" value="1"/>
</dbReference>
<dbReference type="Pfam" id="PF00168">
    <property type="entry name" value="C2"/>
    <property type="match status" value="1"/>
</dbReference>
<protein>
    <submittedName>
        <fullName evidence="3">Ras GTPase-activating protein 2-like</fullName>
    </submittedName>
</protein>
<keyword evidence="2" id="KW-1185">Reference proteome</keyword>
<organism evidence="2 3">
    <name type="scientific">Diaphorina citri</name>
    <name type="common">Asian citrus psyllid</name>
    <dbReference type="NCBI Taxonomy" id="121845"/>
    <lineage>
        <taxon>Eukaryota</taxon>
        <taxon>Metazoa</taxon>
        <taxon>Ecdysozoa</taxon>
        <taxon>Arthropoda</taxon>
        <taxon>Hexapoda</taxon>
        <taxon>Insecta</taxon>
        <taxon>Pterygota</taxon>
        <taxon>Neoptera</taxon>
        <taxon>Paraneoptera</taxon>
        <taxon>Hemiptera</taxon>
        <taxon>Sternorrhyncha</taxon>
        <taxon>Psylloidea</taxon>
        <taxon>Psyllidae</taxon>
        <taxon>Diaphorininae</taxon>
        <taxon>Diaphorina</taxon>
    </lineage>
</organism>
<dbReference type="GO" id="GO:0005886">
    <property type="term" value="C:plasma membrane"/>
    <property type="evidence" value="ECO:0007669"/>
    <property type="project" value="TreeGrafter"/>
</dbReference>
<dbReference type="SUPFAM" id="SSF49562">
    <property type="entry name" value="C2 domain (Calcium/lipid-binding domain, CaLB)"/>
    <property type="match status" value="1"/>
</dbReference>
<name>A0A3Q0IZU2_DIACI</name>